<evidence type="ECO:0000256" key="11">
    <source>
        <dbReference type="ARBA" id="ARBA00024980"/>
    </source>
</evidence>
<comment type="subcellular location">
    <subcellularLocation>
        <location evidence="2">Mitochondrion inner membrane</location>
        <topology evidence="2">Single-pass type II membrane protein</topology>
        <orientation evidence="2">Intermembrane side</orientation>
    </subcellularLocation>
</comment>
<feature type="compositionally biased region" description="Low complexity" evidence="13">
    <location>
        <begin position="23"/>
        <end position="37"/>
    </location>
</feature>
<evidence type="ECO:0000256" key="13">
    <source>
        <dbReference type="SAM" id="MobiDB-lite"/>
    </source>
</evidence>
<keyword evidence="6" id="KW-0560">Oxidoreductase</keyword>
<gene>
    <name evidence="15" type="ORF">VTJ49DRAFT_2578</name>
</gene>
<feature type="region of interest" description="Disordered" evidence="13">
    <location>
        <begin position="23"/>
        <end position="44"/>
    </location>
</feature>
<evidence type="ECO:0000256" key="2">
    <source>
        <dbReference type="ARBA" id="ARBA00004164"/>
    </source>
</evidence>
<evidence type="ECO:0000256" key="5">
    <source>
        <dbReference type="ARBA" id="ARBA00022927"/>
    </source>
</evidence>
<feature type="compositionally biased region" description="Low complexity" evidence="13">
    <location>
        <begin position="266"/>
        <end position="279"/>
    </location>
</feature>
<comment type="cofactor">
    <cofactor evidence="1">
        <name>Cu(2+)</name>
        <dbReference type="ChEBI" id="CHEBI:29036"/>
    </cofactor>
</comment>
<sequence>MYRTALRTAPSALRAARPTLASSCRRLASTSTSTSKAPPKKRGSLKGTILRLGLAGAAVYFYNTSPLFADELPSTVGPAPPRFSDEDLPTIDALIEEKRRQAVLAAPPPSPPPKTKPAEPEQAPTPAPTDEENTPKKPAEAEAPKAAAAETEHEPGSPEALEHEATEQGAFNPETGEINWDCPCLGGMAHGPCGEEFKAAFSCFVYSKEEPKGMDCIDKFQDMQTCFRKYPEVYGSELADDEEEEGAPAEGGEALAKKEDTKAAEEASAPASAPASKAEASPKETTSKIEAKKTKDQ</sequence>
<feature type="compositionally biased region" description="Basic and acidic residues" evidence="13">
    <location>
        <begin position="255"/>
        <end position="265"/>
    </location>
</feature>
<keyword evidence="10" id="KW-0676">Redox-active center</keyword>
<feature type="compositionally biased region" description="Basic and acidic residues" evidence="13">
    <location>
        <begin position="133"/>
        <end position="143"/>
    </location>
</feature>
<keyword evidence="9" id="KW-1015">Disulfide bond</keyword>
<evidence type="ECO:0000256" key="3">
    <source>
        <dbReference type="ARBA" id="ARBA00013714"/>
    </source>
</evidence>
<dbReference type="Pfam" id="PF06747">
    <property type="entry name" value="CHCH"/>
    <property type="match status" value="1"/>
</dbReference>
<dbReference type="PROSITE" id="PS51808">
    <property type="entry name" value="CHCH"/>
    <property type="match status" value="1"/>
</dbReference>
<evidence type="ECO:0000259" key="14">
    <source>
        <dbReference type="Pfam" id="PF06747"/>
    </source>
</evidence>
<feature type="compositionally biased region" description="Basic and acidic residues" evidence="13">
    <location>
        <begin position="150"/>
        <end position="166"/>
    </location>
</feature>
<dbReference type="Gene3D" id="1.10.287.2900">
    <property type="match status" value="1"/>
</dbReference>
<feature type="region of interest" description="Disordered" evidence="13">
    <location>
        <begin position="237"/>
        <end position="297"/>
    </location>
</feature>
<accession>A0ABR3VNA9</accession>
<reference evidence="15 16" key="1">
    <citation type="journal article" date="2024" name="Commun. Biol.">
        <title>Comparative genomic analysis of thermophilic fungi reveals convergent evolutionary adaptations and gene losses.</title>
        <authorList>
            <person name="Steindorff A.S."/>
            <person name="Aguilar-Pontes M.V."/>
            <person name="Robinson A.J."/>
            <person name="Andreopoulos B."/>
            <person name="LaButti K."/>
            <person name="Kuo A."/>
            <person name="Mondo S."/>
            <person name="Riley R."/>
            <person name="Otillar R."/>
            <person name="Haridas S."/>
            <person name="Lipzen A."/>
            <person name="Grimwood J."/>
            <person name="Schmutz J."/>
            <person name="Clum A."/>
            <person name="Reid I.D."/>
            <person name="Moisan M.C."/>
            <person name="Butler G."/>
            <person name="Nguyen T.T.M."/>
            <person name="Dewar K."/>
            <person name="Conant G."/>
            <person name="Drula E."/>
            <person name="Henrissat B."/>
            <person name="Hansel C."/>
            <person name="Singer S."/>
            <person name="Hutchinson M.I."/>
            <person name="de Vries R.P."/>
            <person name="Natvig D.O."/>
            <person name="Powell A.J."/>
            <person name="Tsang A."/>
            <person name="Grigoriev I.V."/>
        </authorList>
    </citation>
    <scope>NUCLEOTIDE SEQUENCE [LARGE SCALE GENOMIC DNA]</scope>
    <source>
        <strain evidence="15 16">CBS 620.91</strain>
    </source>
</reference>
<evidence type="ECO:0000313" key="16">
    <source>
        <dbReference type="Proteomes" id="UP001583172"/>
    </source>
</evidence>
<feature type="domain" description="CHCH" evidence="14">
    <location>
        <begin position="193"/>
        <end position="229"/>
    </location>
</feature>
<keyword evidence="8" id="KW-0496">Mitochondrion</keyword>
<feature type="compositionally biased region" description="Acidic residues" evidence="13">
    <location>
        <begin position="238"/>
        <end position="247"/>
    </location>
</feature>
<dbReference type="PANTHER" id="PTHR21622:SF0">
    <property type="entry name" value="COILED-COIL-HELIX-COILED-COIL-HELIX DOMAIN CONTAINING 4"/>
    <property type="match status" value="1"/>
</dbReference>
<evidence type="ECO:0000256" key="12">
    <source>
        <dbReference type="ARBA" id="ARBA00033150"/>
    </source>
</evidence>
<comment type="caution">
    <text evidence="15">The sequence shown here is derived from an EMBL/GenBank/DDBJ whole genome shotgun (WGS) entry which is preliminary data.</text>
</comment>
<evidence type="ECO:0000256" key="6">
    <source>
        <dbReference type="ARBA" id="ARBA00023002"/>
    </source>
</evidence>
<feature type="compositionally biased region" description="Basic and acidic residues" evidence="13">
    <location>
        <begin position="280"/>
        <end position="297"/>
    </location>
</feature>
<dbReference type="EMBL" id="JAZGSY010000021">
    <property type="protein sequence ID" value="KAL1843247.1"/>
    <property type="molecule type" value="Genomic_DNA"/>
</dbReference>
<evidence type="ECO:0000256" key="8">
    <source>
        <dbReference type="ARBA" id="ARBA00023128"/>
    </source>
</evidence>
<keyword evidence="16" id="KW-1185">Reference proteome</keyword>
<comment type="function">
    <text evidence="11">Required for the import and folding of small cysteine-containing proteins (small Tim) in the mitochondrial intermembrane space (IMS). Forms a redox cycle with ERV1 that involves a disulfide relay system. Precursor proteins to be imported into the IMS are translocated in their reduced form into the mitochondria. The oxidized form of MIA40 forms a transient intermolecular disulfide bridge with the reduced precursor protein, resulting in oxidation of the precursor protein that now contains an intramolecular disulfide bond and is able to undergo folding in the IMS.</text>
</comment>
<dbReference type="InterPro" id="IPR039289">
    <property type="entry name" value="CHCHD4"/>
</dbReference>
<feature type="compositionally biased region" description="Pro residues" evidence="13">
    <location>
        <begin position="106"/>
        <end position="115"/>
    </location>
</feature>
<dbReference type="Proteomes" id="UP001583172">
    <property type="component" value="Unassembled WGS sequence"/>
</dbReference>
<name>A0ABR3VNA9_HUMIN</name>
<keyword evidence="4" id="KW-0813">Transport</keyword>
<keyword evidence="7" id="KW-0811">Translocation</keyword>
<dbReference type="InterPro" id="IPR010625">
    <property type="entry name" value="CHCH"/>
</dbReference>
<feature type="region of interest" description="Disordered" evidence="13">
    <location>
        <begin position="103"/>
        <end position="178"/>
    </location>
</feature>
<evidence type="ECO:0000256" key="4">
    <source>
        <dbReference type="ARBA" id="ARBA00022448"/>
    </source>
</evidence>
<protein>
    <recommendedName>
        <fullName evidence="3">Mitochondrial intermembrane space import and assembly protein 40</fullName>
    </recommendedName>
    <alternativeName>
        <fullName evidence="12">Mitochondrial import inner membrane translocase TIM40</fullName>
    </alternativeName>
</protein>
<evidence type="ECO:0000313" key="15">
    <source>
        <dbReference type="EMBL" id="KAL1843247.1"/>
    </source>
</evidence>
<evidence type="ECO:0000256" key="7">
    <source>
        <dbReference type="ARBA" id="ARBA00023010"/>
    </source>
</evidence>
<evidence type="ECO:0000256" key="1">
    <source>
        <dbReference type="ARBA" id="ARBA00001973"/>
    </source>
</evidence>
<keyword evidence="5" id="KW-0653">Protein transport</keyword>
<evidence type="ECO:0000256" key="9">
    <source>
        <dbReference type="ARBA" id="ARBA00023157"/>
    </source>
</evidence>
<dbReference type="PANTHER" id="PTHR21622">
    <property type="entry name" value="COILED-COIL-HELIX-COILED-COIL-HELIX DOMAIN CONTAINING 4"/>
    <property type="match status" value="1"/>
</dbReference>
<organism evidence="15 16">
    <name type="scientific">Humicola insolens</name>
    <name type="common">Soft-rot fungus</name>
    <dbReference type="NCBI Taxonomy" id="85995"/>
    <lineage>
        <taxon>Eukaryota</taxon>
        <taxon>Fungi</taxon>
        <taxon>Dikarya</taxon>
        <taxon>Ascomycota</taxon>
        <taxon>Pezizomycotina</taxon>
        <taxon>Sordariomycetes</taxon>
        <taxon>Sordariomycetidae</taxon>
        <taxon>Sordariales</taxon>
        <taxon>Chaetomiaceae</taxon>
        <taxon>Mycothermus</taxon>
    </lineage>
</organism>
<proteinExistence type="predicted"/>
<evidence type="ECO:0000256" key="10">
    <source>
        <dbReference type="ARBA" id="ARBA00023284"/>
    </source>
</evidence>